<name>A0A0H2V6K7_ECOL6</name>
<proteinExistence type="predicted"/>
<protein>
    <submittedName>
        <fullName evidence="1">Uncharacterized protein</fullName>
    </submittedName>
</protein>
<evidence type="ECO:0000313" key="1">
    <source>
        <dbReference type="EMBL" id="AAN79521.1"/>
    </source>
</evidence>
<keyword evidence="2" id="KW-1185">Reference proteome</keyword>
<dbReference type="eggNOG" id="ENOG502ZQDU">
    <property type="taxonomic scope" value="Bacteria"/>
</dbReference>
<dbReference type="HOGENOM" id="CLU_2303156_0_0_6"/>
<dbReference type="KEGG" id="ecc:c1051"/>
<dbReference type="Proteomes" id="UP000001410">
    <property type="component" value="Chromosome"/>
</dbReference>
<evidence type="ECO:0000313" key="2">
    <source>
        <dbReference type="Proteomes" id="UP000001410"/>
    </source>
</evidence>
<sequence length="102" mass="11791">MLFSRSSLSKNLTVNIGAIAQFFTWFKVRNVFSFQFYFIASLRITSGTWCAVVQRETAETADFNTLALRKSRGHMLQHLFYCIFNRLGGNVRLLGGKSFYQF</sequence>
<accession>A0A0H2V6K7</accession>
<dbReference type="EMBL" id="AE014075">
    <property type="protein sequence ID" value="AAN79521.1"/>
    <property type="molecule type" value="Genomic_DNA"/>
</dbReference>
<gene>
    <name evidence="1" type="ordered locus">c1051</name>
</gene>
<reference evidence="1 2" key="1">
    <citation type="journal article" date="2002" name="Proc. Natl. Acad. Sci. U.S.A.">
        <title>Extensive mosaic structure revealed by the complete genome sequence of uropathogenic Escherichia coli.</title>
        <authorList>
            <person name="Welch R.A."/>
            <person name="Burland V."/>
            <person name="Plunkett G.III."/>
            <person name="Redford P."/>
            <person name="Roesch P."/>
            <person name="Rasko D."/>
            <person name="Buckles E.L."/>
            <person name="Liou S.R."/>
            <person name="Boutin A."/>
            <person name="Hackett J."/>
            <person name="Stroud D."/>
            <person name="Mayhew G.F."/>
            <person name="Rose D.J."/>
            <person name="Zhou S."/>
            <person name="Schwartz D.C."/>
            <person name="Perna N.T."/>
            <person name="Mobley H.L."/>
            <person name="Donnenberg M.S."/>
            <person name="Blattner F.R."/>
        </authorList>
    </citation>
    <scope>NUCLEOTIDE SEQUENCE [LARGE SCALE GENOMIC DNA]</scope>
    <source>
        <strain evidence="2">CFT073 / ATCC 700928 / UPEC</strain>
    </source>
</reference>
<organism evidence="1 2">
    <name type="scientific">Escherichia coli O6:H1 (strain CFT073 / ATCC 700928 / UPEC)</name>
    <dbReference type="NCBI Taxonomy" id="199310"/>
    <lineage>
        <taxon>Bacteria</taxon>
        <taxon>Pseudomonadati</taxon>
        <taxon>Pseudomonadota</taxon>
        <taxon>Gammaproteobacteria</taxon>
        <taxon>Enterobacterales</taxon>
        <taxon>Enterobacteriaceae</taxon>
        <taxon>Escherichia</taxon>
    </lineage>
</organism>
<dbReference type="STRING" id="199310.c1051"/>
<dbReference type="AlphaFoldDB" id="A0A0H2V6K7"/>